<dbReference type="AlphaFoldDB" id="A0A495DWA9"/>
<organism evidence="1 2">
    <name type="scientific">Maribacter vaceletii</name>
    <dbReference type="NCBI Taxonomy" id="1206816"/>
    <lineage>
        <taxon>Bacteria</taxon>
        <taxon>Pseudomonadati</taxon>
        <taxon>Bacteroidota</taxon>
        <taxon>Flavobacteriia</taxon>
        <taxon>Flavobacteriales</taxon>
        <taxon>Flavobacteriaceae</taxon>
        <taxon>Maribacter</taxon>
    </lineage>
</organism>
<evidence type="ECO:0000313" key="1">
    <source>
        <dbReference type="EMBL" id="RKR07887.1"/>
    </source>
</evidence>
<dbReference type="EMBL" id="RBIQ01000010">
    <property type="protein sequence ID" value="RKR07887.1"/>
    <property type="molecule type" value="Genomic_DNA"/>
</dbReference>
<dbReference type="Proteomes" id="UP000269412">
    <property type="component" value="Unassembled WGS sequence"/>
</dbReference>
<sequence length="204" mass="24554">MIFYEKLLQSRKIMSEKIILYFKNDVEWRNWLQQNHTRTEGVYLIFYKVDHTMESMRWEEAVKVALCYGWIDSTVKSLGDGKRQQYFSPRKQKSVWSKLNKTYIKLLIKNELMHDSGLVKIKQAKKDGSWNVLDNVENGIIPKDLRIAFNQNEIAFKNYTAFSKSYRKNYLYWLHQAKRETTRLKRIAEIINLCENNIKSRENR</sequence>
<keyword evidence="2" id="KW-1185">Reference proteome</keyword>
<protein>
    <submittedName>
        <fullName evidence="1">Uncharacterized protein YdeI (YjbR/CyaY-like superfamily)</fullName>
    </submittedName>
</protein>
<comment type="caution">
    <text evidence="1">The sequence shown here is derived from an EMBL/GenBank/DDBJ whole genome shotgun (WGS) entry which is preliminary data.</text>
</comment>
<dbReference type="Pfam" id="PF13376">
    <property type="entry name" value="OmdA"/>
    <property type="match status" value="1"/>
</dbReference>
<reference evidence="1 2" key="1">
    <citation type="submission" date="2018-10" db="EMBL/GenBank/DDBJ databases">
        <title>Genomic Encyclopedia of Archaeal and Bacterial Type Strains, Phase II (KMG-II): from individual species to whole genera.</title>
        <authorList>
            <person name="Goeker M."/>
        </authorList>
    </citation>
    <scope>NUCLEOTIDE SEQUENCE [LARGE SCALE GENOMIC DNA]</scope>
    <source>
        <strain evidence="1 2">DSM 25230</strain>
    </source>
</reference>
<gene>
    <name evidence="1" type="ORF">CLV91_2648</name>
</gene>
<proteinExistence type="predicted"/>
<accession>A0A495DWA9</accession>
<evidence type="ECO:0000313" key="2">
    <source>
        <dbReference type="Proteomes" id="UP000269412"/>
    </source>
</evidence>
<name>A0A495DWA9_9FLAO</name>